<dbReference type="Gene3D" id="2.60.120.10">
    <property type="entry name" value="Jelly Rolls"/>
    <property type="match status" value="1"/>
</dbReference>
<dbReference type="InterPro" id="IPR000595">
    <property type="entry name" value="cNMP-bd_dom"/>
</dbReference>
<dbReference type="GO" id="GO:0003677">
    <property type="term" value="F:DNA binding"/>
    <property type="evidence" value="ECO:0007669"/>
    <property type="project" value="UniProtKB-KW"/>
</dbReference>
<dbReference type="CDD" id="cd00038">
    <property type="entry name" value="CAP_ED"/>
    <property type="match status" value="1"/>
</dbReference>
<protein>
    <submittedName>
        <fullName evidence="6">Crp/Fnr family transcriptional regulator</fullName>
    </submittedName>
</protein>
<feature type="domain" description="HTH crp-type" evidence="5">
    <location>
        <begin position="153"/>
        <end position="219"/>
    </location>
</feature>
<organism evidence="6 7">
    <name type="scientific">Symplocastrum torsivum CPER-KK1</name>
    <dbReference type="NCBI Taxonomy" id="450513"/>
    <lineage>
        <taxon>Bacteria</taxon>
        <taxon>Bacillati</taxon>
        <taxon>Cyanobacteriota</taxon>
        <taxon>Cyanophyceae</taxon>
        <taxon>Oscillatoriophycideae</taxon>
        <taxon>Oscillatoriales</taxon>
        <taxon>Microcoleaceae</taxon>
        <taxon>Symplocastrum</taxon>
    </lineage>
</organism>
<dbReference type="InterPro" id="IPR050397">
    <property type="entry name" value="Env_Response_Regulators"/>
</dbReference>
<dbReference type="Pfam" id="PF00027">
    <property type="entry name" value="cNMP_binding"/>
    <property type="match status" value="1"/>
</dbReference>
<keyword evidence="1" id="KW-0805">Transcription regulation</keyword>
<dbReference type="Pfam" id="PF13545">
    <property type="entry name" value="HTH_Crp_2"/>
    <property type="match status" value="1"/>
</dbReference>
<evidence type="ECO:0000256" key="3">
    <source>
        <dbReference type="ARBA" id="ARBA00023163"/>
    </source>
</evidence>
<evidence type="ECO:0000256" key="2">
    <source>
        <dbReference type="ARBA" id="ARBA00023125"/>
    </source>
</evidence>
<evidence type="ECO:0000259" key="4">
    <source>
        <dbReference type="Pfam" id="PF00027"/>
    </source>
</evidence>
<dbReference type="SUPFAM" id="SSF46785">
    <property type="entry name" value="Winged helix' DNA-binding domain"/>
    <property type="match status" value="1"/>
</dbReference>
<dbReference type="EMBL" id="JAHHIF010000008">
    <property type="protein sequence ID" value="MBW4544361.1"/>
    <property type="molecule type" value="Genomic_DNA"/>
</dbReference>
<dbReference type="GO" id="GO:0005829">
    <property type="term" value="C:cytosol"/>
    <property type="evidence" value="ECO:0007669"/>
    <property type="project" value="TreeGrafter"/>
</dbReference>
<comment type="caution">
    <text evidence="6">The sequence shown here is derived from an EMBL/GenBank/DDBJ whole genome shotgun (WGS) entry which is preliminary data.</text>
</comment>
<feature type="domain" description="Cyclic nucleotide-binding" evidence="4">
    <location>
        <begin position="35"/>
        <end position="116"/>
    </location>
</feature>
<evidence type="ECO:0000313" key="7">
    <source>
        <dbReference type="Proteomes" id="UP000753908"/>
    </source>
</evidence>
<keyword evidence="2" id="KW-0238">DNA-binding</keyword>
<dbReference type="PANTHER" id="PTHR24567:SF74">
    <property type="entry name" value="HTH-TYPE TRANSCRIPTIONAL REGULATOR ARCR"/>
    <property type="match status" value="1"/>
</dbReference>
<dbReference type="PANTHER" id="PTHR24567">
    <property type="entry name" value="CRP FAMILY TRANSCRIPTIONAL REGULATORY PROTEIN"/>
    <property type="match status" value="1"/>
</dbReference>
<dbReference type="InterPro" id="IPR012318">
    <property type="entry name" value="HTH_CRP"/>
</dbReference>
<dbReference type="GO" id="GO:0003700">
    <property type="term" value="F:DNA-binding transcription factor activity"/>
    <property type="evidence" value="ECO:0007669"/>
    <property type="project" value="TreeGrafter"/>
</dbReference>
<reference evidence="6" key="1">
    <citation type="submission" date="2021-05" db="EMBL/GenBank/DDBJ databases">
        <authorList>
            <person name="Pietrasiak N."/>
            <person name="Ward R."/>
            <person name="Stajich J.E."/>
            <person name="Kurbessoian T."/>
        </authorList>
    </citation>
    <scope>NUCLEOTIDE SEQUENCE</scope>
    <source>
        <strain evidence="6">CPER-KK1</strain>
    </source>
</reference>
<accession>A0A951PJC0</accession>
<dbReference type="InterPro" id="IPR014710">
    <property type="entry name" value="RmlC-like_jellyroll"/>
</dbReference>
<evidence type="ECO:0000313" key="6">
    <source>
        <dbReference type="EMBL" id="MBW4544361.1"/>
    </source>
</evidence>
<evidence type="ECO:0000256" key="1">
    <source>
        <dbReference type="ARBA" id="ARBA00023015"/>
    </source>
</evidence>
<dbReference type="Proteomes" id="UP000753908">
    <property type="component" value="Unassembled WGS sequence"/>
</dbReference>
<dbReference type="SUPFAM" id="SSF51206">
    <property type="entry name" value="cAMP-binding domain-like"/>
    <property type="match status" value="1"/>
</dbReference>
<dbReference type="InterPro" id="IPR036388">
    <property type="entry name" value="WH-like_DNA-bd_sf"/>
</dbReference>
<name>A0A951PJC0_9CYAN</name>
<reference evidence="6" key="2">
    <citation type="journal article" date="2022" name="Microbiol. Resour. Announc.">
        <title>Metagenome Sequencing to Explore Phylogenomics of Terrestrial Cyanobacteria.</title>
        <authorList>
            <person name="Ward R.D."/>
            <person name="Stajich J.E."/>
            <person name="Johansen J.R."/>
            <person name="Huntemann M."/>
            <person name="Clum A."/>
            <person name="Foster B."/>
            <person name="Foster B."/>
            <person name="Roux S."/>
            <person name="Palaniappan K."/>
            <person name="Varghese N."/>
            <person name="Mukherjee S."/>
            <person name="Reddy T.B.K."/>
            <person name="Daum C."/>
            <person name="Copeland A."/>
            <person name="Chen I.A."/>
            <person name="Ivanova N.N."/>
            <person name="Kyrpides N.C."/>
            <person name="Shapiro N."/>
            <person name="Eloe-Fadrosh E.A."/>
            <person name="Pietrasiak N."/>
        </authorList>
    </citation>
    <scope>NUCLEOTIDE SEQUENCE</scope>
    <source>
        <strain evidence="6">CPER-KK1</strain>
    </source>
</reference>
<sequence>MSLVYPPRSPVENRLLSALPSEFKARLLPNLELVELSYKEVLYQPTNPIEYVYFPNHGVVSLVTILEDSTAVEVALVGNEGMVGLSIFLGVETSLHEAIVQVPGEAMRMKTDVFKNSVKPDSPLHALLLRYTNTLMLQLSQSTACISHHSVKERCCRWLLMTCDRVHSDKFPITHDFLAKMLGVRRAGVTVVAGGLQKAGLIRYSRGQMTILDHQGLEAVSCECYRRVKEEEDASRGIVQSKQL</sequence>
<dbReference type="InterPro" id="IPR018490">
    <property type="entry name" value="cNMP-bd_dom_sf"/>
</dbReference>
<dbReference type="Gene3D" id="1.10.10.10">
    <property type="entry name" value="Winged helix-like DNA-binding domain superfamily/Winged helix DNA-binding domain"/>
    <property type="match status" value="1"/>
</dbReference>
<gene>
    <name evidence="6" type="ORF">KME25_07960</name>
</gene>
<keyword evidence="3" id="KW-0804">Transcription</keyword>
<evidence type="ECO:0000259" key="5">
    <source>
        <dbReference type="Pfam" id="PF13545"/>
    </source>
</evidence>
<proteinExistence type="predicted"/>
<dbReference type="InterPro" id="IPR036390">
    <property type="entry name" value="WH_DNA-bd_sf"/>
</dbReference>
<dbReference type="AlphaFoldDB" id="A0A951PJC0"/>